<dbReference type="InterPro" id="IPR027417">
    <property type="entry name" value="P-loop_NTPase"/>
</dbReference>
<keyword evidence="2" id="KW-0813">Transport</keyword>
<comment type="similarity">
    <text evidence="1">Belongs to the ABC transporter superfamily.</text>
</comment>
<organism evidence="6 7">
    <name type="scientific">Limnoglobus roseus</name>
    <dbReference type="NCBI Taxonomy" id="2598579"/>
    <lineage>
        <taxon>Bacteria</taxon>
        <taxon>Pseudomonadati</taxon>
        <taxon>Planctomycetota</taxon>
        <taxon>Planctomycetia</taxon>
        <taxon>Gemmatales</taxon>
        <taxon>Gemmataceae</taxon>
        <taxon>Limnoglobus</taxon>
    </lineage>
</organism>
<feature type="domain" description="ABC transporter" evidence="5">
    <location>
        <begin position="6"/>
        <end position="235"/>
    </location>
</feature>
<reference evidence="7" key="1">
    <citation type="submission" date="2019-08" db="EMBL/GenBank/DDBJ databases">
        <title>Limnoglobus roseus gen. nov., sp. nov., a novel freshwater planctomycete with a giant genome from the family Gemmataceae.</title>
        <authorList>
            <person name="Kulichevskaya I.S."/>
            <person name="Naumoff D.G."/>
            <person name="Miroshnikov K."/>
            <person name="Ivanova A."/>
            <person name="Philippov D.A."/>
            <person name="Hakobyan A."/>
            <person name="Rijpstra I.C."/>
            <person name="Sinninghe Damste J.S."/>
            <person name="Liesack W."/>
            <person name="Dedysh S.N."/>
        </authorList>
    </citation>
    <scope>NUCLEOTIDE SEQUENCE [LARGE SCALE GENOMIC DNA]</scope>
    <source>
        <strain evidence="7">PX52</strain>
    </source>
</reference>
<keyword evidence="4" id="KW-0067">ATP-binding</keyword>
<sequence length="315" mass="35069">MTQPAIQVQDLTKNYGPVVAVDRINFEVAPGELVGFLGNNGAGKSTTMRVLTTFLPASSGYARVNGFDVMYQSDDVRKHLGYLPESVPLYSEMRVEEYLQYRAKLKSVDRTTRTKRIDYCLDRCRIKGVRRRLLGTLSKGYRQRVGLADTLLADPKVLILDEPLSGLDPVQQEETLKAVKELGGQHTVLFSSHHLPDVEKVCDRVIIINRGRIKFDGKLSAIAASVPTVVVEARGTTAQLEPLLLGINGVLEIKPITAEAPAEGFAAFEVHAEPGLDVREKVAGRLHEKGHPIRRLEQRREKLEDIYMRSAMRGE</sequence>
<dbReference type="KEGG" id="lrs:PX52LOC_02449"/>
<dbReference type="OrthoDB" id="9795548at2"/>
<dbReference type="SMART" id="SM00382">
    <property type="entry name" value="AAA"/>
    <property type="match status" value="1"/>
</dbReference>
<dbReference type="PANTHER" id="PTHR43335:SF4">
    <property type="entry name" value="ABC TRANSPORTER, ATP-BINDING PROTEIN"/>
    <property type="match status" value="1"/>
</dbReference>
<dbReference type="InterPro" id="IPR003593">
    <property type="entry name" value="AAA+_ATPase"/>
</dbReference>
<keyword evidence="3" id="KW-0547">Nucleotide-binding</keyword>
<evidence type="ECO:0000256" key="2">
    <source>
        <dbReference type="ARBA" id="ARBA00022448"/>
    </source>
</evidence>
<accession>A0A5C1AAD5</accession>
<name>A0A5C1AAD5_9BACT</name>
<dbReference type="InterPro" id="IPR003439">
    <property type="entry name" value="ABC_transporter-like_ATP-bd"/>
</dbReference>
<dbReference type="Gene3D" id="3.40.50.300">
    <property type="entry name" value="P-loop containing nucleotide triphosphate hydrolases"/>
    <property type="match status" value="1"/>
</dbReference>
<keyword evidence="7" id="KW-1185">Reference proteome</keyword>
<dbReference type="Proteomes" id="UP000324974">
    <property type="component" value="Chromosome"/>
</dbReference>
<evidence type="ECO:0000313" key="7">
    <source>
        <dbReference type="Proteomes" id="UP000324974"/>
    </source>
</evidence>
<dbReference type="PANTHER" id="PTHR43335">
    <property type="entry name" value="ABC TRANSPORTER, ATP-BINDING PROTEIN"/>
    <property type="match status" value="1"/>
</dbReference>
<dbReference type="EMBL" id="CP042425">
    <property type="protein sequence ID" value="QEL15525.1"/>
    <property type="molecule type" value="Genomic_DNA"/>
</dbReference>
<protein>
    <submittedName>
        <fullName evidence="6">ABC transporter</fullName>
    </submittedName>
</protein>
<dbReference type="PROSITE" id="PS50893">
    <property type="entry name" value="ABC_TRANSPORTER_2"/>
    <property type="match status" value="1"/>
</dbReference>
<dbReference type="GO" id="GO:0005524">
    <property type="term" value="F:ATP binding"/>
    <property type="evidence" value="ECO:0007669"/>
    <property type="project" value="UniProtKB-KW"/>
</dbReference>
<dbReference type="Pfam" id="PF00005">
    <property type="entry name" value="ABC_tran"/>
    <property type="match status" value="1"/>
</dbReference>
<dbReference type="SUPFAM" id="SSF52540">
    <property type="entry name" value="P-loop containing nucleoside triphosphate hydrolases"/>
    <property type="match status" value="1"/>
</dbReference>
<evidence type="ECO:0000256" key="1">
    <source>
        <dbReference type="ARBA" id="ARBA00005417"/>
    </source>
</evidence>
<dbReference type="CDD" id="cd03230">
    <property type="entry name" value="ABC_DR_subfamily_A"/>
    <property type="match status" value="1"/>
</dbReference>
<evidence type="ECO:0000259" key="5">
    <source>
        <dbReference type="PROSITE" id="PS50893"/>
    </source>
</evidence>
<evidence type="ECO:0000256" key="3">
    <source>
        <dbReference type="ARBA" id="ARBA00022741"/>
    </source>
</evidence>
<proteinExistence type="inferred from homology"/>
<dbReference type="AlphaFoldDB" id="A0A5C1AAD5"/>
<dbReference type="GO" id="GO:0016887">
    <property type="term" value="F:ATP hydrolysis activity"/>
    <property type="evidence" value="ECO:0007669"/>
    <property type="project" value="InterPro"/>
</dbReference>
<dbReference type="RefSeq" id="WP_149110331.1">
    <property type="nucleotide sequence ID" value="NZ_CP042425.1"/>
</dbReference>
<evidence type="ECO:0000256" key="4">
    <source>
        <dbReference type="ARBA" id="ARBA00022840"/>
    </source>
</evidence>
<gene>
    <name evidence="6" type="ORF">PX52LOC_02449</name>
</gene>
<evidence type="ECO:0000313" key="6">
    <source>
        <dbReference type="EMBL" id="QEL15525.1"/>
    </source>
</evidence>